<dbReference type="GO" id="GO:0051287">
    <property type="term" value="F:NAD binding"/>
    <property type="evidence" value="ECO:0007669"/>
    <property type="project" value="InterPro"/>
</dbReference>
<dbReference type="GO" id="GO:0005829">
    <property type="term" value="C:cytosol"/>
    <property type="evidence" value="ECO:0007669"/>
    <property type="project" value="TreeGrafter"/>
</dbReference>
<evidence type="ECO:0000256" key="1">
    <source>
        <dbReference type="ARBA" id="ARBA00023002"/>
    </source>
</evidence>
<evidence type="ECO:0000256" key="2">
    <source>
        <dbReference type="ARBA" id="ARBA00023027"/>
    </source>
</evidence>
<dbReference type="InterPro" id="IPR050223">
    <property type="entry name" value="D-isomer_2-hydroxyacid_DH"/>
</dbReference>
<comment type="caution">
    <text evidence="4">The sequence shown here is derived from an EMBL/GenBank/DDBJ whole genome shotgun (WGS) entry which is preliminary data.</text>
</comment>
<dbReference type="SUPFAM" id="SSF51735">
    <property type="entry name" value="NAD(P)-binding Rossmann-fold domains"/>
    <property type="match status" value="1"/>
</dbReference>
<dbReference type="SUPFAM" id="SSF52283">
    <property type="entry name" value="Formate/glycerate dehydrogenase catalytic domain-like"/>
    <property type="match status" value="1"/>
</dbReference>
<gene>
    <name evidence="4" type="ORF">HHL15_11780</name>
</gene>
<organism evidence="4 5">
    <name type="scientific">Zoogloea dura</name>
    <dbReference type="NCBI Taxonomy" id="2728840"/>
    <lineage>
        <taxon>Bacteria</taxon>
        <taxon>Pseudomonadati</taxon>
        <taxon>Pseudomonadota</taxon>
        <taxon>Betaproteobacteria</taxon>
        <taxon>Rhodocyclales</taxon>
        <taxon>Zoogloeaceae</taxon>
        <taxon>Zoogloea</taxon>
    </lineage>
</organism>
<evidence type="ECO:0000313" key="4">
    <source>
        <dbReference type="EMBL" id="NML26425.1"/>
    </source>
</evidence>
<dbReference type="InterPro" id="IPR006140">
    <property type="entry name" value="D-isomer_DH_NAD-bd"/>
</dbReference>
<proteinExistence type="predicted"/>
<reference evidence="4 5" key="1">
    <citation type="submission" date="2020-04" db="EMBL/GenBank/DDBJ databases">
        <title>Zoogloea sp. G-4-1-14 isolated from soil.</title>
        <authorList>
            <person name="Dahal R.H."/>
        </authorList>
    </citation>
    <scope>NUCLEOTIDE SEQUENCE [LARGE SCALE GENOMIC DNA]</scope>
    <source>
        <strain evidence="4 5">G-4-1-14</strain>
    </source>
</reference>
<feature type="domain" description="D-isomer specific 2-hydroxyacid dehydrogenase NAD-binding" evidence="3">
    <location>
        <begin position="103"/>
        <end position="277"/>
    </location>
</feature>
<dbReference type="Pfam" id="PF02826">
    <property type="entry name" value="2-Hacid_dh_C"/>
    <property type="match status" value="1"/>
</dbReference>
<protein>
    <submittedName>
        <fullName evidence="4">Dehydrogenase</fullName>
    </submittedName>
</protein>
<evidence type="ECO:0000313" key="5">
    <source>
        <dbReference type="Proteomes" id="UP000580043"/>
    </source>
</evidence>
<evidence type="ECO:0000259" key="3">
    <source>
        <dbReference type="Pfam" id="PF02826"/>
    </source>
</evidence>
<dbReference type="Proteomes" id="UP000580043">
    <property type="component" value="Unassembled WGS sequence"/>
</dbReference>
<keyword evidence="2" id="KW-0520">NAD</keyword>
<dbReference type="PANTHER" id="PTHR10996">
    <property type="entry name" value="2-HYDROXYACID DEHYDROGENASE-RELATED"/>
    <property type="match status" value="1"/>
</dbReference>
<keyword evidence="5" id="KW-1185">Reference proteome</keyword>
<dbReference type="EMBL" id="JABBGA010000008">
    <property type="protein sequence ID" value="NML26425.1"/>
    <property type="molecule type" value="Genomic_DNA"/>
</dbReference>
<dbReference type="GO" id="GO:0030267">
    <property type="term" value="F:glyoxylate reductase (NADPH) activity"/>
    <property type="evidence" value="ECO:0007669"/>
    <property type="project" value="TreeGrafter"/>
</dbReference>
<sequence length="310" mass="32570">MILLMPGNWQPSPAHVQRLEALVGAGRVVQALSEAEALGAAGSAEIIVGHRYLRQVLPHAPHLAWVQTTAAGIDQLPVAELAVRGVRLTRNPMNAEAIALHALALLLALVRRLPEAFAAQGRGQWAAPMVMQRLPRQVLLLGMGAIGLALAPRLRALGIRVLGCARRATPERLAACDAFVGADAWRDVLAECDGLVLALPLAPASVGLVDAAVLARLAPGALLVNVARAGLVVQADLLSALGSGRLGGAALDVLDPVPPVDDALWRVPGLIITPKVAAYHPDMQQDFEVFMEGQLARYLQGDRLVAEVAP</sequence>
<dbReference type="PANTHER" id="PTHR10996:SF178">
    <property type="entry name" value="2-HYDROXYACID DEHYDROGENASE YGL185C-RELATED"/>
    <property type="match status" value="1"/>
</dbReference>
<name>A0A848G651_9RHOO</name>
<dbReference type="Gene3D" id="3.40.50.720">
    <property type="entry name" value="NAD(P)-binding Rossmann-like Domain"/>
    <property type="match status" value="2"/>
</dbReference>
<dbReference type="GO" id="GO:0016618">
    <property type="term" value="F:hydroxypyruvate reductase [NAD(P)H] activity"/>
    <property type="evidence" value="ECO:0007669"/>
    <property type="project" value="TreeGrafter"/>
</dbReference>
<keyword evidence="1" id="KW-0560">Oxidoreductase</keyword>
<accession>A0A848G651</accession>
<dbReference type="AlphaFoldDB" id="A0A848G651"/>
<dbReference type="InterPro" id="IPR036291">
    <property type="entry name" value="NAD(P)-bd_dom_sf"/>
</dbReference>
<dbReference type="RefSeq" id="WP_169145964.1">
    <property type="nucleotide sequence ID" value="NZ_JABBGA010000008.1"/>
</dbReference>